<protein>
    <submittedName>
        <fullName evidence="2">Uncharacterized protein</fullName>
    </submittedName>
</protein>
<organism evidence="2 3">
    <name type="scientific">Coprinopsis marcescibilis</name>
    <name type="common">Agaric fungus</name>
    <name type="synonym">Psathyrella marcescibilis</name>
    <dbReference type="NCBI Taxonomy" id="230819"/>
    <lineage>
        <taxon>Eukaryota</taxon>
        <taxon>Fungi</taxon>
        <taxon>Dikarya</taxon>
        <taxon>Basidiomycota</taxon>
        <taxon>Agaricomycotina</taxon>
        <taxon>Agaricomycetes</taxon>
        <taxon>Agaricomycetidae</taxon>
        <taxon>Agaricales</taxon>
        <taxon>Agaricineae</taxon>
        <taxon>Psathyrellaceae</taxon>
        <taxon>Coprinopsis</taxon>
    </lineage>
</organism>
<feature type="region of interest" description="Disordered" evidence="1">
    <location>
        <begin position="50"/>
        <end position="77"/>
    </location>
</feature>
<dbReference type="OrthoDB" id="3044427at2759"/>
<feature type="region of interest" description="Disordered" evidence="1">
    <location>
        <begin position="98"/>
        <end position="136"/>
    </location>
</feature>
<keyword evidence="3" id="KW-1185">Reference proteome</keyword>
<feature type="compositionally biased region" description="Low complexity" evidence="1">
    <location>
        <begin position="57"/>
        <end position="77"/>
    </location>
</feature>
<sequence>MFNDSLYSSAPSPIITYISTSRFDERGRQLQFVESEVQRQQRLAIVKSSAARKNWQSFDSPCSSPSSSASGSLSNSPLNSPYSSMIDISSLSSDPYSLYSTAGAESSPKRTTHPSNGKRGHSRRSSIALNIIPEED</sequence>
<feature type="compositionally biased region" description="Basic residues" evidence="1">
    <location>
        <begin position="110"/>
        <end position="124"/>
    </location>
</feature>
<reference evidence="2 3" key="1">
    <citation type="journal article" date="2019" name="Nat. Ecol. Evol.">
        <title>Megaphylogeny resolves global patterns of mushroom evolution.</title>
        <authorList>
            <person name="Varga T."/>
            <person name="Krizsan K."/>
            <person name="Foldi C."/>
            <person name="Dima B."/>
            <person name="Sanchez-Garcia M."/>
            <person name="Sanchez-Ramirez S."/>
            <person name="Szollosi G.J."/>
            <person name="Szarkandi J.G."/>
            <person name="Papp V."/>
            <person name="Albert L."/>
            <person name="Andreopoulos W."/>
            <person name="Angelini C."/>
            <person name="Antonin V."/>
            <person name="Barry K.W."/>
            <person name="Bougher N.L."/>
            <person name="Buchanan P."/>
            <person name="Buyck B."/>
            <person name="Bense V."/>
            <person name="Catcheside P."/>
            <person name="Chovatia M."/>
            <person name="Cooper J."/>
            <person name="Damon W."/>
            <person name="Desjardin D."/>
            <person name="Finy P."/>
            <person name="Geml J."/>
            <person name="Haridas S."/>
            <person name="Hughes K."/>
            <person name="Justo A."/>
            <person name="Karasinski D."/>
            <person name="Kautmanova I."/>
            <person name="Kiss B."/>
            <person name="Kocsube S."/>
            <person name="Kotiranta H."/>
            <person name="LaButti K.M."/>
            <person name="Lechner B.E."/>
            <person name="Liimatainen K."/>
            <person name="Lipzen A."/>
            <person name="Lukacs Z."/>
            <person name="Mihaltcheva S."/>
            <person name="Morgado L.N."/>
            <person name="Niskanen T."/>
            <person name="Noordeloos M.E."/>
            <person name="Ohm R.A."/>
            <person name="Ortiz-Santana B."/>
            <person name="Ovrebo C."/>
            <person name="Racz N."/>
            <person name="Riley R."/>
            <person name="Savchenko A."/>
            <person name="Shiryaev A."/>
            <person name="Soop K."/>
            <person name="Spirin V."/>
            <person name="Szebenyi C."/>
            <person name="Tomsovsky M."/>
            <person name="Tulloss R.E."/>
            <person name="Uehling J."/>
            <person name="Grigoriev I.V."/>
            <person name="Vagvolgyi C."/>
            <person name="Papp T."/>
            <person name="Martin F.M."/>
            <person name="Miettinen O."/>
            <person name="Hibbett D.S."/>
            <person name="Nagy L.G."/>
        </authorList>
    </citation>
    <scope>NUCLEOTIDE SEQUENCE [LARGE SCALE GENOMIC DNA]</scope>
    <source>
        <strain evidence="2 3">CBS 121175</strain>
    </source>
</reference>
<evidence type="ECO:0000256" key="1">
    <source>
        <dbReference type="SAM" id="MobiDB-lite"/>
    </source>
</evidence>
<dbReference type="AlphaFoldDB" id="A0A5C3KWV4"/>
<accession>A0A5C3KWV4</accession>
<evidence type="ECO:0000313" key="2">
    <source>
        <dbReference type="EMBL" id="TFK24884.1"/>
    </source>
</evidence>
<dbReference type="EMBL" id="ML210193">
    <property type="protein sequence ID" value="TFK24884.1"/>
    <property type="molecule type" value="Genomic_DNA"/>
</dbReference>
<proteinExistence type="predicted"/>
<evidence type="ECO:0000313" key="3">
    <source>
        <dbReference type="Proteomes" id="UP000307440"/>
    </source>
</evidence>
<dbReference type="Proteomes" id="UP000307440">
    <property type="component" value="Unassembled WGS sequence"/>
</dbReference>
<name>A0A5C3KWV4_COPMA</name>
<gene>
    <name evidence="2" type="ORF">FA15DRAFT_387355</name>
</gene>